<sequence>MSTVYVLEPPTKGKVVLNTTHGPLDIELWPKEAPKAVRNFVQLCLEGYYDDTIFHRIIKDFLVQGGDPTGSGTGGESIYGSPFADEYHSRLRFKHRGLVACANAGKLNSNLSQFFITLDRCDWLDRKHTIFGKVLWNPFEDIVPRAPARPAAQPAAETEKKQTKQKGVKKLNLLSFGEEAEEDKKELAAQRIKIRSSHDVLDDPRLLKEEAPIKESEPSEAKATRDVQLSVREALSSKKEQLQKEFGDDFPHSSAKNDADDDEDEASFDARMLRQILEKRKELGDLPPKPKPKPKLPNGSSSRKERESSAPRSDFDSDGGNKPRVEKLSLKKKGIGSEARAEVMANADADLQLLSEAERGRQLNKQKKRRLRGREDEDRMSRKEDPNDYVVVDPLLEKGKEKFNRMQAKEKRRHREWAGKSLT</sequence>
<feature type="compositionally biased region" description="Basic and acidic residues" evidence="4">
    <location>
        <begin position="235"/>
        <end position="258"/>
    </location>
</feature>
<dbReference type="InterPro" id="IPR020892">
    <property type="entry name" value="Cyclophilin-type_PPIase_CS"/>
</dbReference>
<gene>
    <name evidence="6" type="ORF">CRG98_008858</name>
</gene>
<feature type="region of interest" description="Disordered" evidence="4">
    <location>
        <begin position="148"/>
        <end position="167"/>
    </location>
</feature>
<evidence type="ECO:0000256" key="3">
    <source>
        <dbReference type="ARBA" id="ARBA00023242"/>
    </source>
</evidence>
<dbReference type="SUPFAM" id="SSF50891">
    <property type="entry name" value="Cyclophilin-like"/>
    <property type="match status" value="1"/>
</dbReference>
<keyword evidence="7" id="KW-1185">Reference proteome</keyword>
<accession>A0A2I0KQ43</accession>
<name>A0A2I0KQ43_PUNGR</name>
<feature type="region of interest" description="Disordered" evidence="4">
    <location>
        <begin position="203"/>
        <end position="340"/>
    </location>
</feature>
<comment type="caution">
    <text evidence="6">The sequence shown here is derived from an EMBL/GenBank/DDBJ whole genome shotgun (WGS) entry which is preliminary data.</text>
</comment>
<feature type="compositionally biased region" description="Basic and acidic residues" evidence="4">
    <location>
        <begin position="373"/>
        <end position="386"/>
    </location>
</feature>
<feature type="compositionally biased region" description="Basic and acidic residues" evidence="4">
    <location>
        <begin position="395"/>
        <end position="409"/>
    </location>
</feature>
<evidence type="ECO:0000256" key="4">
    <source>
        <dbReference type="SAM" id="MobiDB-lite"/>
    </source>
</evidence>
<dbReference type="GO" id="GO:0003755">
    <property type="term" value="F:peptidyl-prolyl cis-trans isomerase activity"/>
    <property type="evidence" value="ECO:0007669"/>
    <property type="project" value="InterPro"/>
</dbReference>
<organism evidence="6 7">
    <name type="scientific">Punica granatum</name>
    <name type="common">Pomegranate</name>
    <dbReference type="NCBI Taxonomy" id="22663"/>
    <lineage>
        <taxon>Eukaryota</taxon>
        <taxon>Viridiplantae</taxon>
        <taxon>Streptophyta</taxon>
        <taxon>Embryophyta</taxon>
        <taxon>Tracheophyta</taxon>
        <taxon>Spermatophyta</taxon>
        <taxon>Magnoliopsida</taxon>
        <taxon>eudicotyledons</taxon>
        <taxon>Gunneridae</taxon>
        <taxon>Pentapetalae</taxon>
        <taxon>rosids</taxon>
        <taxon>malvids</taxon>
        <taxon>Myrtales</taxon>
        <taxon>Lythraceae</taxon>
        <taxon>Punica</taxon>
    </lineage>
</organism>
<dbReference type="PANTHER" id="PTHR45625:SF6">
    <property type="entry name" value="SPLICEOSOME-ASSOCIATED PROTEIN CWC27 HOMOLOG"/>
    <property type="match status" value="1"/>
</dbReference>
<feature type="domain" description="PPIase cyclophilin-type" evidence="5">
    <location>
        <begin position="22"/>
        <end position="178"/>
    </location>
</feature>
<dbReference type="InterPro" id="IPR029000">
    <property type="entry name" value="Cyclophilin-like_dom_sf"/>
</dbReference>
<feature type="compositionally biased region" description="Basic and acidic residues" evidence="4">
    <location>
        <begin position="203"/>
        <end position="225"/>
    </location>
</feature>
<dbReference type="Proteomes" id="UP000233551">
    <property type="component" value="Unassembled WGS sequence"/>
</dbReference>
<dbReference type="STRING" id="22663.A0A2I0KQ43"/>
<dbReference type="EMBL" id="PGOL01000434">
    <property type="protein sequence ID" value="PKI70625.1"/>
    <property type="molecule type" value="Genomic_DNA"/>
</dbReference>
<dbReference type="InterPro" id="IPR044666">
    <property type="entry name" value="Cyclophilin_A-like"/>
</dbReference>
<dbReference type="PROSITE" id="PS00170">
    <property type="entry name" value="CSA_PPIASE_1"/>
    <property type="match status" value="1"/>
</dbReference>
<dbReference type="InterPro" id="IPR002130">
    <property type="entry name" value="Cyclophilin-type_PPIase_dom"/>
</dbReference>
<evidence type="ECO:0000256" key="1">
    <source>
        <dbReference type="ARBA" id="ARBA00004123"/>
    </source>
</evidence>
<feature type="region of interest" description="Disordered" evidence="4">
    <location>
        <begin position="354"/>
        <end position="423"/>
    </location>
</feature>
<evidence type="ECO:0000313" key="6">
    <source>
        <dbReference type="EMBL" id="PKI70625.1"/>
    </source>
</evidence>
<dbReference type="Gene3D" id="2.40.100.10">
    <property type="entry name" value="Cyclophilin-like"/>
    <property type="match status" value="1"/>
</dbReference>
<evidence type="ECO:0000259" key="5">
    <source>
        <dbReference type="PROSITE" id="PS50072"/>
    </source>
</evidence>
<keyword evidence="2" id="KW-0143">Chaperone</keyword>
<dbReference type="GO" id="GO:0006457">
    <property type="term" value="P:protein folding"/>
    <property type="evidence" value="ECO:0007669"/>
    <property type="project" value="InterPro"/>
</dbReference>
<dbReference type="PRINTS" id="PR00153">
    <property type="entry name" value="CSAPPISMRASE"/>
</dbReference>
<feature type="compositionally biased region" description="Basic residues" evidence="4">
    <location>
        <begin position="362"/>
        <end position="372"/>
    </location>
</feature>
<evidence type="ECO:0000256" key="2">
    <source>
        <dbReference type="ARBA" id="ARBA00023186"/>
    </source>
</evidence>
<dbReference type="AlphaFoldDB" id="A0A2I0KQ43"/>
<comment type="subcellular location">
    <subcellularLocation>
        <location evidence="1">Nucleus</location>
    </subcellularLocation>
</comment>
<dbReference type="PANTHER" id="PTHR45625">
    <property type="entry name" value="PEPTIDYL-PROLYL CIS-TRANS ISOMERASE-RELATED"/>
    <property type="match status" value="1"/>
</dbReference>
<keyword evidence="3" id="KW-0539">Nucleus</keyword>
<evidence type="ECO:0000313" key="7">
    <source>
        <dbReference type="Proteomes" id="UP000233551"/>
    </source>
</evidence>
<reference evidence="6 7" key="1">
    <citation type="submission" date="2017-11" db="EMBL/GenBank/DDBJ databases">
        <title>De-novo sequencing of pomegranate (Punica granatum L.) genome.</title>
        <authorList>
            <person name="Akparov Z."/>
            <person name="Amiraslanov A."/>
            <person name="Hajiyeva S."/>
            <person name="Abbasov M."/>
            <person name="Kaur K."/>
            <person name="Hamwieh A."/>
            <person name="Solovyev V."/>
            <person name="Salamov A."/>
            <person name="Braich B."/>
            <person name="Kosarev P."/>
            <person name="Mahmoud A."/>
            <person name="Hajiyev E."/>
            <person name="Babayeva S."/>
            <person name="Izzatullayeva V."/>
            <person name="Mammadov A."/>
            <person name="Mammadov A."/>
            <person name="Sharifova S."/>
            <person name="Ojaghi J."/>
            <person name="Eynullazada K."/>
            <person name="Bayramov B."/>
            <person name="Abdulazimova A."/>
            <person name="Shahmuradov I."/>
        </authorList>
    </citation>
    <scope>NUCLEOTIDE SEQUENCE [LARGE SCALE GENOMIC DNA]</scope>
    <source>
        <strain evidence="7">cv. AG2017</strain>
        <tissue evidence="6">Leaf</tissue>
    </source>
</reference>
<proteinExistence type="predicted"/>
<dbReference type="Pfam" id="PF00160">
    <property type="entry name" value="Pro_isomerase"/>
    <property type="match status" value="1"/>
</dbReference>
<dbReference type="PROSITE" id="PS50072">
    <property type="entry name" value="CSA_PPIASE_2"/>
    <property type="match status" value="1"/>
</dbReference>
<feature type="compositionally biased region" description="Basic and acidic residues" evidence="4">
    <location>
        <begin position="302"/>
        <end position="329"/>
    </location>
</feature>
<protein>
    <recommendedName>
        <fullName evidence="5">PPIase cyclophilin-type domain-containing protein</fullName>
    </recommendedName>
</protein>
<dbReference type="GO" id="GO:0071013">
    <property type="term" value="C:catalytic step 2 spliceosome"/>
    <property type="evidence" value="ECO:0007669"/>
    <property type="project" value="TreeGrafter"/>
</dbReference>